<reference evidence="5 6" key="2">
    <citation type="submission" date="2025-04" db="UniProtKB">
        <authorList>
            <consortium name="RefSeq"/>
        </authorList>
    </citation>
    <scope>IDENTIFICATION</scope>
    <source>
        <tissue evidence="5 6">Whole sample</tissue>
    </source>
</reference>
<dbReference type="SMART" id="SM01265">
    <property type="entry name" value="Mab-21"/>
    <property type="match status" value="1"/>
</dbReference>
<evidence type="ECO:0000313" key="5">
    <source>
        <dbReference type="RefSeq" id="XP_022339147.1"/>
    </source>
</evidence>
<evidence type="ECO:0000313" key="6">
    <source>
        <dbReference type="RefSeq" id="XP_022339156.1"/>
    </source>
</evidence>
<gene>
    <name evidence="5 6" type="primary">LOC111134433</name>
</gene>
<evidence type="ECO:0000259" key="2">
    <source>
        <dbReference type="Pfam" id="PF03281"/>
    </source>
</evidence>
<dbReference type="Gene3D" id="1.10.1410.40">
    <property type="match status" value="1"/>
</dbReference>
<dbReference type="OrthoDB" id="6130400at2759"/>
<comment type="similarity">
    <text evidence="1">Belongs to the mab-21 family.</text>
</comment>
<dbReference type="Pfam" id="PF20266">
    <property type="entry name" value="Mab-21_C"/>
    <property type="match status" value="1"/>
</dbReference>
<dbReference type="PANTHER" id="PTHR10656">
    <property type="entry name" value="CELL FATE DETERMINING PROTEIN MAB21-RELATED"/>
    <property type="match status" value="1"/>
</dbReference>
<reference evidence="4" key="1">
    <citation type="submission" date="2024-06" db="UniProtKB">
        <authorList>
            <consortium name="RefSeq"/>
        </authorList>
    </citation>
    <scope>NUCLEOTIDE SEQUENCE [LARGE SCALE GENOMIC DNA]</scope>
</reference>
<dbReference type="PANTHER" id="PTHR10656:SF69">
    <property type="entry name" value="MAB-21-LIKE HHH_H2TH-LIKE DOMAIN-CONTAINING PROTEIN"/>
    <property type="match status" value="1"/>
</dbReference>
<dbReference type="RefSeq" id="XP_022339156.1">
    <property type="nucleotide sequence ID" value="XM_022483448.1"/>
</dbReference>
<feature type="domain" description="Mab-21-like nucleotidyltransferase" evidence="2">
    <location>
        <begin position="99"/>
        <end position="162"/>
    </location>
</feature>
<dbReference type="GeneID" id="111134433"/>
<dbReference type="RefSeq" id="XP_022339147.1">
    <property type="nucleotide sequence ID" value="XM_022483439.1"/>
</dbReference>
<feature type="domain" description="Mab-21-like HhH/H2TH-like" evidence="3">
    <location>
        <begin position="180"/>
        <end position="260"/>
    </location>
</feature>
<accession>A0A8B8EES5</accession>
<evidence type="ECO:0000259" key="3">
    <source>
        <dbReference type="Pfam" id="PF20266"/>
    </source>
</evidence>
<keyword evidence="4" id="KW-1185">Reference proteome</keyword>
<dbReference type="InterPro" id="IPR024810">
    <property type="entry name" value="MAB21L/cGLR"/>
</dbReference>
<dbReference type="AlphaFoldDB" id="A0A8B8EES5"/>
<dbReference type="InterPro" id="IPR046903">
    <property type="entry name" value="Mab-21-like_nuc_Trfase"/>
</dbReference>
<evidence type="ECO:0000313" key="4">
    <source>
        <dbReference type="Proteomes" id="UP000694844"/>
    </source>
</evidence>
<dbReference type="Pfam" id="PF03281">
    <property type="entry name" value="Mab-21"/>
    <property type="match status" value="1"/>
</dbReference>
<protein>
    <submittedName>
        <fullName evidence="5 6">Uncharacterized protein LOC111134433</fullName>
    </submittedName>
</protein>
<dbReference type="InterPro" id="IPR046906">
    <property type="entry name" value="Mab-21_HhH/H2TH-like"/>
</dbReference>
<dbReference type="Proteomes" id="UP000694844">
    <property type="component" value="Chromosome 1"/>
</dbReference>
<evidence type="ECO:0000256" key="1">
    <source>
        <dbReference type="ARBA" id="ARBA00008307"/>
    </source>
</evidence>
<dbReference type="KEGG" id="cvn:111134433"/>
<organism evidence="4 5">
    <name type="scientific">Crassostrea virginica</name>
    <name type="common">Eastern oyster</name>
    <dbReference type="NCBI Taxonomy" id="6565"/>
    <lineage>
        <taxon>Eukaryota</taxon>
        <taxon>Metazoa</taxon>
        <taxon>Spiralia</taxon>
        <taxon>Lophotrochozoa</taxon>
        <taxon>Mollusca</taxon>
        <taxon>Bivalvia</taxon>
        <taxon>Autobranchia</taxon>
        <taxon>Pteriomorphia</taxon>
        <taxon>Ostreida</taxon>
        <taxon>Ostreoidea</taxon>
        <taxon>Ostreidae</taxon>
        <taxon>Crassostrea</taxon>
    </lineage>
</organism>
<proteinExistence type="inferred from homology"/>
<name>A0A8B8EES5_CRAVI</name>
<sequence>MTTECSGLLSGSVLQHTETETDSCDSSESPPGFTLLWLPLEDADTDVLLSCVRINGALYISSEKYRSNTCNQIIHSSTIHGPCSSGRHVTGMEYDNAHCFVSEFWPPSALSWRDRCHSWPQPHVVDDITRGGCHFVAIGHKLGQHADSEWRISFSKAEQKLVYAMNHIQFLIYGLLKLFIKEFNNGLREQEKLLCSYHMKTAMFWVIQQNTTHDWSPKNLLGGFWVCFKLLIKWVYEGVCPNFFIPENNMFLNNVHGEAQRNLLTHLYSLYEKGIAFLLEIPSISSCIMDVLCNPRLSVCTDEQTLISDTEIDAHLYEEIT</sequence>